<dbReference type="EMBL" id="JANPWB010000010">
    <property type="protein sequence ID" value="KAJ1141553.1"/>
    <property type="molecule type" value="Genomic_DNA"/>
</dbReference>
<evidence type="ECO:0000256" key="1">
    <source>
        <dbReference type="SAM" id="MobiDB-lite"/>
    </source>
</evidence>
<evidence type="ECO:0000313" key="3">
    <source>
        <dbReference type="Proteomes" id="UP001066276"/>
    </source>
</evidence>
<accession>A0AAV7QT58</accession>
<protein>
    <submittedName>
        <fullName evidence="2">Uncharacterized protein</fullName>
    </submittedName>
</protein>
<dbReference type="AlphaFoldDB" id="A0AAV7QT58"/>
<proteinExistence type="predicted"/>
<name>A0AAV7QT58_PLEWA</name>
<gene>
    <name evidence="2" type="ORF">NDU88_007881</name>
</gene>
<feature type="region of interest" description="Disordered" evidence="1">
    <location>
        <begin position="54"/>
        <end position="75"/>
    </location>
</feature>
<dbReference type="Proteomes" id="UP001066276">
    <property type="component" value="Chromosome 6"/>
</dbReference>
<keyword evidence="3" id="KW-1185">Reference proteome</keyword>
<organism evidence="2 3">
    <name type="scientific">Pleurodeles waltl</name>
    <name type="common">Iberian ribbed newt</name>
    <dbReference type="NCBI Taxonomy" id="8319"/>
    <lineage>
        <taxon>Eukaryota</taxon>
        <taxon>Metazoa</taxon>
        <taxon>Chordata</taxon>
        <taxon>Craniata</taxon>
        <taxon>Vertebrata</taxon>
        <taxon>Euteleostomi</taxon>
        <taxon>Amphibia</taxon>
        <taxon>Batrachia</taxon>
        <taxon>Caudata</taxon>
        <taxon>Salamandroidea</taxon>
        <taxon>Salamandridae</taxon>
        <taxon>Pleurodelinae</taxon>
        <taxon>Pleurodeles</taxon>
    </lineage>
</organism>
<feature type="region of interest" description="Disordered" evidence="1">
    <location>
        <begin position="1"/>
        <end position="29"/>
    </location>
</feature>
<comment type="caution">
    <text evidence="2">The sequence shown here is derived from an EMBL/GenBank/DDBJ whole genome shotgun (WGS) entry which is preliminary data.</text>
</comment>
<reference evidence="2" key="1">
    <citation type="journal article" date="2022" name="bioRxiv">
        <title>Sequencing and chromosome-scale assembly of the giantPleurodeles waltlgenome.</title>
        <authorList>
            <person name="Brown T."/>
            <person name="Elewa A."/>
            <person name="Iarovenko S."/>
            <person name="Subramanian E."/>
            <person name="Araus A.J."/>
            <person name="Petzold A."/>
            <person name="Susuki M."/>
            <person name="Suzuki K.-i.T."/>
            <person name="Hayashi T."/>
            <person name="Toyoda A."/>
            <person name="Oliveira C."/>
            <person name="Osipova E."/>
            <person name="Leigh N.D."/>
            <person name="Simon A."/>
            <person name="Yun M.H."/>
        </authorList>
    </citation>
    <scope>NUCLEOTIDE SEQUENCE</scope>
    <source>
        <strain evidence="2">20211129_DDA</strain>
        <tissue evidence="2">Liver</tissue>
    </source>
</reference>
<evidence type="ECO:0000313" key="2">
    <source>
        <dbReference type="EMBL" id="KAJ1141553.1"/>
    </source>
</evidence>
<sequence length="75" mass="7979">MCRLDLANGAPPDSKCGEPTSARQILSPEAFGRRADLELRRSRRAIAQALLRGEARRGEPAQAKAGSVPVALSLP</sequence>